<gene>
    <name evidence="1" type="ORF">soil367_09360</name>
</gene>
<dbReference type="AlphaFoldDB" id="A0A4P7XII7"/>
<keyword evidence="2" id="KW-1185">Reference proteome</keyword>
<dbReference type="KEGG" id="hmi:soil367_09360"/>
<reference evidence="1 2" key="1">
    <citation type="submission" date="2018-07" db="EMBL/GenBank/DDBJ databases">
        <title>Marsedoiliclastica nanhaica gen. nov. sp. nov., a novel marine hydrocarbonoclastic bacterium isolated from an in-situ enriched hydrocarbon-degrading consortium in deep-sea sediment.</title>
        <authorList>
            <person name="Dong C."/>
            <person name="Ma T."/>
            <person name="Liu R."/>
            <person name="Shao Z."/>
        </authorList>
    </citation>
    <scope>NUCLEOTIDE SEQUENCE [LARGE SCALE GENOMIC DNA]</scope>
    <source>
        <strain evidence="2">soil36-7</strain>
    </source>
</reference>
<evidence type="ECO:0000313" key="2">
    <source>
        <dbReference type="Proteomes" id="UP000298049"/>
    </source>
</evidence>
<accession>A0A4P7XII7</accession>
<organism evidence="1 2">
    <name type="scientific">Hydrocarboniclastica marina</name>
    <dbReference type="NCBI Taxonomy" id="2259620"/>
    <lineage>
        <taxon>Bacteria</taxon>
        <taxon>Pseudomonadati</taxon>
        <taxon>Pseudomonadota</taxon>
        <taxon>Gammaproteobacteria</taxon>
        <taxon>Alteromonadales</taxon>
        <taxon>Alteromonadaceae</taxon>
        <taxon>Hydrocarboniclastica</taxon>
    </lineage>
</organism>
<dbReference type="RefSeq" id="WP_136548844.1">
    <property type="nucleotide sequence ID" value="NZ_CP031093.1"/>
</dbReference>
<dbReference type="Pfam" id="PF11288">
    <property type="entry name" value="DUF3089"/>
    <property type="match status" value="1"/>
</dbReference>
<dbReference type="EMBL" id="CP031093">
    <property type="protein sequence ID" value="QCF26122.1"/>
    <property type="molecule type" value="Genomic_DNA"/>
</dbReference>
<dbReference type="Proteomes" id="UP000298049">
    <property type="component" value="Chromosome"/>
</dbReference>
<name>A0A4P7XII7_9ALTE</name>
<evidence type="ECO:0000313" key="1">
    <source>
        <dbReference type="EMBL" id="QCF26122.1"/>
    </source>
</evidence>
<proteinExistence type="predicted"/>
<sequence>MTIIKTTIIKTFLESGLLLAFSVALLLPQLSLASDAGTPPYDGYMSDTYSGSKNWLCHPGLSSSRNVCDDNIRALSVEADGSSDVVEFRPESNPAVDCFYVYPTASIDAGPNSNLFPGAQEEETTQAQAARYSEVCRMFAPVYRQRTLTYLALDTLVDDLVSDETVQRANEVAYADVLDAFREYIAYHNQGRGFILVGHSQGSRLLSRLIAEEVEQNAYLSQRLIAAHLPGYSIAVPKGADVGGTFAKTPACRRADQTGCVIGYASYRKGDPELADARFGITDDPGTQALCVNPAALAGGKGDFETYLPFRQPPVYQALMYSRGSGGPYASRVRNKLLPTWYTPYFTIPGQLSGECIINAAGVSYLEVSIKADPSDPRADDYPGEFLGGTGWGLHLGDISLVQGNLVELARSQSEAWLAAQQD</sequence>
<protein>
    <submittedName>
        <fullName evidence="1">DUF3089 domain-containing protein</fullName>
    </submittedName>
</protein>
<dbReference type="InterPro" id="IPR021440">
    <property type="entry name" value="DUF3089"/>
</dbReference>
<dbReference type="OrthoDB" id="9794645at2"/>